<dbReference type="OrthoDB" id="9807242at2"/>
<dbReference type="Pfam" id="PF00005">
    <property type="entry name" value="ABC_tran"/>
    <property type="match status" value="1"/>
</dbReference>
<feature type="domain" description="ABC transporter" evidence="5">
    <location>
        <begin position="10"/>
        <end position="239"/>
    </location>
</feature>
<dbReference type="GO" id="GO:0005524">
    <property type="term" value="F:ATP binding"/>
    <property type="evidence" value="ECO:0007669"/>
    <property type="project" value="UniProtKB-KW"/>
</dbReference>
<sequence>MTAEHTKTKLSVTGASKYYQTKTGAVHALDDVSLEVREGEFLCIIGPSGCGKTTLLWSMAGLHDLSSGRVAIDGEVITKPHPQIAMIFQDANLLPWRNLEKNIELPFELKGTKPDRARIDKLLDRVGLVGFGNKHPRELSGGMQQRASIVRSLAVDPSVLLMDEPFGALDAFTRDEMNLLIQEIWMETGKTIAFVTHSIPEAIFLADRIVVMSARPGRIASIYNVDIPRPRPVSIQTEPDFIARVMEIKTRIDNQRGQQEDHSSVA</sequence>
<dbReference type="GO" id="GO:0016887">
    <property type="term" value="F:ATP hydrolysis activity"/>
    <property type="evidence" value="ECO:0007669"/>
    <property type="project" value="InterPro"/>
</dbReference>
<dbReference type="CDD" id="cd03293">
    <property type="entry name" value="ABC_NrtD_SsuB_transporters"/>
    <property type="match status" value="1"/>
</dbReference>
<evidence type="ECO:0000259" key="5">
    <source>
        <dbReference type="PROSITE" id="PS50893"/>
    </source>
</evidence>
<dbReference type="STRING" id="665467.SAMN02982931_01777"/>
<dbReference type="SMART" id="SM00382">
    <property type="entry name" value="AAA"/>
    <property type="match status" value="1"/>
</dbReference>
<evidence type="ECO:0000256" key="2">
    <source>
        <dbReference type="ARBA" id="ARBA00022448"/>
    </source>
</evidence>
<evidence type="ECO:0000256" key="4">
    <source>
        <dbReference type="ARBA" id="ARBA00022840"/>
    </source>
</evidence>
<dbReference type="PANTHER" id="PTHR42788">
    <property type="entry name" value="TAURINE IMPORT ATP-BINDING PROTEIN-RELATED"/>
    <property type="match status" value="1"/>
</dbReference>
<dbReference type="InterPro" id="IPR027417">
    <property type="entry name" value="P-loop_NTPase"/>
</dbReference>
<dbReference type="InterPro" id="IPR003439">
    <property type="entry name" value="ABC_transporter-like_ATP-bd"/>
</dbReference>
<dbReference type="PROSITE" id="PS00211">
    <property type="entry name" value="ABC_TRANSPORTER_1"/>
    <property type="match status" value="1"/>
</dbReference>
<evidence type="ECO:0000256" key="3">
    <source>
        <dbReference type="ARBA" id="ARBA00022741"/>
    </source>
</evidence>
<name>A0A1G6BRZ3_9HYPH</name>
<keyword evidence="3" id="KW-0547">Nucleotide-binding</keyword>
<dbReference type="InterPro" id="IPR003593">
    <property type="entry name" value="AAA+_ATPase"/>
</dbReference>
<protein>
    <submittedName>
        <fullName evidence="6">NitT/TauT family transport system ATP-binding protein</fullName>
    </submittedName>
</protein>
<dbReference type="RefSeq" id="WP_090876052.1">
    <property type="nucleotide sequence ID" value="NZ_FMXQ01000003.1"/>
</dbReference>
<proteinExistence type="inferred from homology"/>
<dbReference type="SUPFAM" id="SSF52540">
    <property type="entry name" value="P-loop containing nucleoside triphosphate hydrolases"/>
    <property type="match status" value="1"/>
</dbReference>
<gene>
    <name evidence="6" type="ORF">SAMN02982931_01777</name>
</gene>
<keyword evidence="2" id="KW-0813">Transport</keyword>
<reference evidence="6 7" key="1">
    <citation type="submission" date="2016-10" db="EMBL/GenBank/DDBJ databases">
        <authorList>
            <person name="de Groot N.N."/>
        </authorList>
    </citation>
    <scope>NUCLEOTIDE SEQUENCE [LARGE SCALE GENOMIC DNA]</scope>
    <source>
        <strain evidence="6 7">ATCC 35022</strain>
    </source>
</reference>
<evidence type="ECO:0000313" key="6">
    <source>
        <dbReference type="EMBL" id="SDB23362.1"/>
    </source>
</evidence>
<dbReference type="EMBL" id="FMXQ01000003">
    <property type="protein sequence ID" value="SDB23362.1"/>
    <property type="molecule type" value="Genomic_DNA"/>
</dbReference>
<organism evidence="6 7">
    <name type="scientific">Bauldia litoralis</name>
    <dbReference type="NCBI Taxonomy" id="665467"/>
    <lineage>
        <taxon>Bacteria</taxon>
        <taxon>Pseudomonadati</taxon>
        <taxon>Pseudomonadota</taxon>
        <taxon>Alphaproteobacteria</taxon>
        <taxon>Hyphomicrobiales</taxon>
        <taxon>Kaistiaceae</taxon>
        <taxon>Bauldia</taxon>
    </lineage>
</organism>
<dbReference type="AlphaFoldDB" id="A0A1G6BRZ3"/>
<dbReference type="InterPro" id="IPR050166">
    <property type="entry name" value="ABC_transporter_ATP-bind"/>
</dbReference>
<comment type="similarity">
    <text evidence="1">Belongs to the ABC transporter superfamily.</text>
</comment>
<evidence type="ECO:0000256" key="1">
    <source>
        <dbReference type="ARBA" id="ARBA00005417"/>
    </source>
</evidence>
<keyword evidence="4 6" id="KW-0067">ATP-binding</keyword>
<dbReference type="Gene3D" id="3.40.50.300">
    <property type="entry name" value="P-loop containing nucleotide triphosphate hydrolases"/>
    <property type="match status" value="1"/>
</dbReference>
<dbReference type="Proteomes" id="UP000199071">
    <property type="component" value="Unassembled WGS sequence"/>
</dbReference>
<dbReference type="PROSITE" id="PS50893">
    <property type="entry name" value="ABC_TRANSPORTER_2"/>
    <property type="match status" value="1"/>
</dbReference>
<dbReference type="InterPro" id="IPR017871">
    <property type="entry name" value="ABC_transporter-like_CS"/>
</dbReference>
<dbReference type="PANTHER" id="PTHR42788:SF13">
    <property type="entry name" value="ALIPHATIC SULFONATES IMPORT ATP-BINDING PROTEIN SSUB"/>
    <property type="match status" value="1"/>
</dbReference>
<evidence type="ECO:0000313" key="7">
    <source>
        <dbReference type="Proteomes" id="UP000199071"/>
    </source>
</evidence>
<keyword evidence="7" id="KW-1185">Reference proteome</keyword>
<accession>A0A1G6BRZ3</accession>